<feature type="transmembrane region" description="Helical" evidence="1">
    <location>
        <begin position="63"/>
        <end position="88"/>
    </location>
</feature>
<evidence type="ECO:0000313" key="3">
    <source>
        <dbReference type="Proteomes" id="UP000321379"/>
    </source>
</evidence>
<proteinExistence type="predicted"/>
<keyword evidence="1" id="KW-0472">Membrane</keyword>
<keyword evidence="1" id="KW-1133">Transmembrane helix</keyword>
<name>A0A5C8UW73_9MICO</name>
<dbReference type="RefSeq" id="WP_147781843.1">
    <property type="nucleotide sequence ID" value="NZ_VRMG01000003.1"/>
</dbReference>
<protein>
    <submittedName>
        <fullName evidence="2">Uncharacterized protein</fullName>
    </submittedName>
</protein>
<evidence type="ECO:0000313" key="2">
    <source>
        <dbReference type="EMBL" id="TXN32296.1"/>
    </source>
</evidence>
<reference evidence="2 3" key="1">
    <citation type="submission" date="2019-08" db="EMBL/GenBank/DDBJ databases">
        <title>Bacterial whole genome sequence for Glaciihabitans sp. CHu50b-6-2.</title>
        <authorList>
            <person name="Jin L."/>
        </authorList>
    </citation>
    <scope>NUCLEOTIDE SEQUENCE [LARGE SCALE GENOMIC DNA]</scope>
    <source>
        <strain evidence="2 3">CHu50b-6-2</strain>
    </source>
</reference>
<dbReference type="AlphaFoldDB" id="A0A5C8UW73"/>
<comment type="caution">
    <text evidence="2">The sequence shown here is derived from an EMBL/GenBank/DDBJ whole genome shotgun (WGS) entry which is preliminary data.</text>
</comment>
<evidence type="ECO:0000256" key="1">
    <source>
        <dbReference type="SAM" id="Phobius"/>
    </source>
</evidence>
<keyword evidence="3" id="KW-1185">Reference proteome</keyword>
<dbReference type="EMBL" id="VRMG01000003">
    <property type="protein sequence ID" value="TXN32296.1"/>
    <property type="molecule type" value="Genomic_DNA"/>
</dbReference>
<accession>A0A5C8UW73</accession>
<dbReference type="Proteomes" id="UP000321379">
    <property type="component" value="Unassembled WGS sequence"/>
</dbReference>
<gene>
    <name evidence="2" type="ORF">FVP33_01310</name>
</gene>
<feature type="transmembrane region" description="Helical" evidence="1">
    <location>
        <begin position="29"/>
        <end position="51"/>
    </location>
</feature>
<organism evidence="2 3">
    <name type="scientific">Lacisediminihabitans profunda</name>
    <dbReference type="NCBI Taxonomy" id="2594790"/>
    <lineage>
        <taxon>Bacteria</taxon>
        <taxon>Bacillati</taxon>
        <taxon>Actinomycetota</taxon>
        <taxon>Actinomycetes</taxon>
        <taxon>Micrococcales</taxon>
        <taxon>Microbacteriaceae</taxon>
        <taxon>Lacisediminihabitans</taxon>
    </lineage>
</organism>
<sequence length="96" mass="10355">MALFIHEIRVIGPYKRKPAGKLREMQKPLMLIIVGLTAAIISLVVMIMGALKMESATRSRPWLRGRAVLATGAVTLGLFVTGIIVVVVTGTSRGQL</sequence>
<keyword evidence="1" id="KW-0812">Transmembrane</keyword>